<feature type="region of interest" description="Disordered" evidence="1">
    <location>
        <begin position="43"/>
        <end position="69"/>
    </location>
</feature>
<gene>
    <name evidence="2" type="ORF">FIE12Z_4992</name>
</gene>
<protein>
    <submittedName>
        <fullName evidence="2">Uncharacterized protein</fullName>
    </submittedName>
</protein>
<accession>A0A395MS14</accession>
<comment type="caution">
    <text evidence="2">The sequence shown here is derived from an EMBL/GenBank/DDBJ whole genome shotgun (WGS) entry which is preliminary data.</text>
</comment>
<dbReference type="PANTHER" id="PTHR37171:SF1">
    <property type="entry name" value="SERINE_THREONINE-PROTEIN KINASE YRZF-RELATED"/>
    <property type="match status" value="1"/>
</dbReference>
<reference evidence="2 3" key="1">
    <citation type="journal article" date="2018" name="PLoS Pathog.">
        <title>Evolution of structural diversity of trichothecenes, a family of toxins produced by plant pathogenic and entomopathogenic fungi.</title>
        <authorList>
            <person name="Proctor R.H."/>
            <person name="McCormick S.P."/>
            <person name="Kim H.S."/>
            <person name="Cardoza R.E."/>
            <person name="Stanley A.M."/>
            <person name="Lindo L."/>
            <person name="Kelly A."/>
            <person name="Brown D.W."/>
            <person name="Lee T."/>
            <person name="Vaughan M.M."/>
            <person name="Alexander N.J."/>
            <person name="Busman M."/>
            <person name="Gutierrez S."/>
        </authorList>
    </citation>
    <scope>NUCLEOTIDE SEQUENCE [LARGE SCALE GENOMIC DNA]</scope>
    <source>
        <strain evidence="2 3">NRRL 13405</strain>
    </source>
</reference>
<dbReference type="InterPro" id="IPR052396">
    <property type="entry name" value="Meiotic_Drive_Suppr_Kinase"/>
</dbReference>
<keyword evidence="3" id="KW-1185">Reference proteome</keyword>
<dbReference type="Proteomes" id="UP000265631">
    <property type="component" value="Unassembled WGS sequence"/>
</dbReference>
<dbReference type="InterPro" id="IPR011009">
    <property type="entry name" value="Kinase-like_dom_sf"/>
</dbReference>
<dbReference type="SUPFAM" id="SSF56112">
    <property type="entry name" value="Protein kinase-like (PK-like)"/>
    <property type="match status" value="1"/>
</dbReference>
<organism evidence="2 3">
    <name type="scientific">Fusarium flagelliforme</name>
    <dbReference type="NCBI Taxonomy" id="2675880"/>
    <lineage>
        <taxon>Eukaryota</taxon>
        <taxon>Fungi</taxon>
        <taxon>Dikarya</taxon>
        <taxon>Ascomycota</taxon>
        <taxon>Pezizomycotina</taxon>
        <taxon>Sordariomycetes</taxon>
        <taxon>Hypocreomycetidae</taxon>
        <taxon>Hypocreales</taxon>
        <taxon>Nectriaceae</taxon>
        <taxon>Fusarium</taxon>
        <taxon>Fusarium incarnatum-equiseti species complex</taxon>
    </lineage>
</organism>
<proteinExistence type="predicted"/>
<dbReference type="AlphaFoldDB" id="A0A395MS14"/>
<sequence>MNKLQLQPHLLNKLHLLSKQQPTNLSFILTPCSADLTTVEMSEAMPSSRPFENVEKSEPKWKPSIEIKPLPPPVDAETSAWIDSMTEPFPFQDTKTSESAWKSPFEIMPLPPLEAESEWPKGSKPPPLWPPINMANLLPKLPPSRDVEFRFGSRTIKAAGAPPSYIHDNVLRLKIRHNFYDRLVQSLFSIASTFTGSILPNKFPEWFLPDKIVLKSEKDDWEEEFDNEIVAYNKLRPIQGDTIPRLYGCTSYNNRRAIVLSDVGGFCLNNAEGAVLSKEDLEPLLYQSMRSLNAYGVEHDDPKLDNYMLVTDNGRDKIVVIDLEKVEFGRTGEELLPATEAVTDWLVSQYESYLEGQVRSRGGGAASVVVEAASVVVSADMKVATAVVVVGSAAEVTDDSTMAVLVGSDVEDSLGTAVEVLSRSAVVRVVSETTTEEVWGLQDPATATAATMESMRKRVATMVKTSDIEQLNERLNKNTNK</sequence>
<name>A0A395MS14_9HYPO</name>
<evidence type="ECO:0000313" key="2">
    <source>
        <dbReference type="EMBL" id="RFN50754.1"/>
    </source>
</evidence>
<dbReference type="PANTHER" id="PTHR37171">
    <property type="entry name" value="SERINE/THREONINE-PROTEIN KINASE YRZF-RELATED"/>
    <property type="match status" value="1"/>
</dbReference>
<dbReference type="EMBL" id="PXXK01000128">
    <property type="protein sequence ID" value="RFN50754.1"/>
    <property type="molecule type" value="Genomic_DNA"/>
</dbReference>
<evidence type="ECO:0000313" key="3">
    <source>
        <dbReference type="Proteomes" id="UP000265631"/>
    </source>
</evidence>
<evidence type="ECO:0000256" key="1">
    <source>
        <dbReference type="SAM" id="MobiDB-lite"/>
    </source>
</evidence>
<feature type="compositionally biased region" description="Basic and acidic residues" evidence="1">
    <location>
        <begin position="52"/>
        <end position="65"/>
    </location>
</feature>